<evidence type="ECO:0000313" key="3">
    <source>
        <dbReference type="Proteomes" id="UP001597024"/>
    </source>
</evidence>
<gene>
    <name evidence="2" type="ORF">ACFQ08_01910</name>
</gene>
<dbReference type="Pfam" id="PF08242">
    <property type="entry name" value="Methyltransf_12"/>
    <property type="match status" value="1"/>
</dbReference>
<dbReference type="EC" id="2.1.1.64" evidence="2"/>
<proteinExistence type="predicted"/>
<protein>
    <submittedName>
        <fullName evidence="2">Class I SAM-dependent methyltransferase</fullName>
        <ecNumber evidence="2">2.1.1.222</ecNumber>
        <ecNumber evidence="2">2.1.1.64</ecNumber>
    </submittedName>
</protein>
<evidence type="ECO:0000313" key="2">
    <source>
        <dbReference type="EMBL" id="MFD0883315.1"/>
    </source>
</evidence>
<dbReference type="InterPro" id="IPR029063">
    <property type="entry name" value="SAM-dependent_MTases_sf"/>
</dbReference>
<evidence type="ECO:0000259" key="1">
    <source>
        <dbReference type="Pfam" id="PF08242"/>
    </source>
</evidence>
<feature type="domain" description="Methyltransferase type 12" evidence="1">
    <location>
        <begin position="61"/>
        <end position="159"/>
    </location>
</feature>
<dbReference type="InterPro" id="IPR013217">
    <property type="entry name" value="Methyltransf_12"/>
</dbReference>
<dbReference type="CDD" id="cd02440">
    <property type="entry name" value="AdoMet_MTases"/>
    <property type="match status" value="1"/>
</dbReference>
<organism evidence="2 3">
    <name type="scientific">Streptosporangium algeriense</name>
    <dbReference type="NCBI Taxonomy" id="1682748"/>
    <lineage>
        <taxon>Bacteria</taxon>
        <taxon>Bacillati</taxon>
        <taxon>Actinomycetota</taxon>
        <taxon>Actinomycetes</taxon>
        <taxon>Streptosporangiales</taxon>
        <taxon>Streptosporangiaceae</taxon>
        <taxon>Streptosporangium</taxon>
    </lineage>
</organism>
<comment type="caution">
    <text evidence="2">The sequence shown here is derived from an EMBL/GenBank/DDBJ whole genome shotgun (WGS) entry which is preliminary data.</text>
</comment>
<reference evidence="3" key="1">
    <citation type="journal article" date="2019" name="Int. J. Syst. Evol. Microbiol.">
        <title>The Global Catalogue of Microorganisms (GCM) 10K type strain sequencing project: providing services to taxonomists for standard genome sequencing and annotation.</title>
        <authorList>
            <consortium name="The Broad Institute Genomics Platform"/>
            <consortium name="The Broad Institute Genome Sequencing Center for Infectious Disease"/>
            <person name="Wu L."/>
            <person name="Ma J."/>
        </authorList>
    </citation>
    <scope>NUCLEOTIDE SEQUENCE [LARGE SCALE GENOMIC DNA]</scope>
    <source>
        <strain evidence="3">CCUG 62974</strain>
    </source>
</reference>
<dbReference type="EMBL" id="JBHTHX010000025">
    <property type="protein sequence ID" value="MFD0883315.1"/>
    <property type="molecule type" value="Genomic_DNA"/>
</dbReference>
<dbReference type="GO" id="GO:0061542">
    <property type="term" value="F:3-demethylubiquinol 3-O-methyltransferase activity"/>
    <property type="evidence" value="ECO:0007669"/>
    <property type="project" value="UniProtKB-EC"/>
</dbReference>
<dbReference type="GO" id="GO:0102208">
    <property type="term" value="F:2-polyprenyl-6-hydroxyphenol methylase activity"/>
    <property type="evidence" value="ECO:0007669"/>
    <property type="project" value="UniProtKB-EC"/>
</dbReference>
<keyword evidence="2" id="KW-0808">Transferase</keyword>
<accession>A0ABW3DHE4</accession>
<dbReference type="GO" id="GO:0032259">
    <property type="term" value="P:methylation"/>
    <property type="evidence" value="ECO:0007669"/>
    <property type="project" value="UniProtKB-KW"/>
</dbReference>
<keyword evidence="3" id="KW-1185">Reference proteome</keyword>
<keyword evidence="2" id="KW-0489">Methyltransferase</keyword>
<dbReference type="Proteomes" id="UP001597024">
    <property type="component" value="Unassembled WGS sequence"/>
</dbReference>
<name>A0ABW3DHE4_9ACTN</name>
<sequence length="424" mass="47069">MESWRQVFDAIYHGGDRSGRSDDFSGWLSSADRHAISVEDMGEWRDMTAHSIRELRPRRILEIGAGVGLVMAAVAPTCDSYWATDVSATAIDLLKTRADNGGYGHKVSTRVRPAHVIDGLPSGYFDTIVLNSVIQYFPSAEYLTKVLMSLSELAADGARIFVGDIRNRRLLGHMWSGIAATAVQPGSSIPDLRDDVTAKVAVEAELCLDPEYFDCLRGVILDVSEVNVELKRGRLRNEMTAYRYDVTLTKGLRPQRRPPQIRALSWGTDVQSLDDVRAHLHRNAPEPVHVLGVPNSRLAFDQHARTGLLESQNAEAFHNWMAALDETSVDPNDFRQMAAEIGCRVWTRWTPYSDNGTFDTAFNYDDGGACWPAPSMACAEPIGSHANTPFDAVRAASWEKELKAHLKKTFQGLPMSVDIEIVHM</sequence>
<dbReference type="Gene3D" id="3.40.50.150">
    <property type="entry name" value="Vaccinia Virus protein VP39"/>
    <property type="match status" value="1"/>
</dbReference>
<dbReference type="EC" id="2.1.1.222" evidence="2"/>
<dbReference type="SUPFAM" id="SSF53335">
    <property type="entry name" value="S-adenosyl-L-methionine-dependent methyltransferases"/>
    <property type="match status" value="1"/>
</dbReference>